<dbReference type="HOGENOM" id="CLU_2591303_0_0_1"/>
<gene>
    <name evidence="1" type="ORF">SETTUDRAFT_164074</name>
</gene>
<keyword evidence="2" id="KW-1185">Reference proteome</keyword>
<reference evidence="1 2" key="1">
    <citation type="journal article" date="2012" name="PLoS Pathog.">
        <title>Diverse lifestyles and strategies of plant pathogenesis encoded in the genomes of eighteen Dothideomycetes fungi.</title>
        <authorList>
            <person name="Ohm R.A."/>
            <person name="Feau N."/>
            <person name="Henrissat B."/>
            <person name="Schoch C.L."/>
            <person name="Horwitz B.A."/>
            <person name="Barry K.W."/>
            <person name="Condon B.J."/>
            <person name="Copeland A.C."/>
            <person name="Dhillon B."/>
            <person name="Glaser F."/>
            <person name="Hesse C.N."/>
            <person name="Kosti I."/>
            <person name="LaButti K."/>
            <person name="Lindquist E.A."/>
            <person name="Lucas S."/>
            <person name="Salamov A.A."/>
            <person name="Bradshaw R.E."/>
            <person name="Ciuffetti L."/>
            <person name="Hamelin R.C."/>
            <person name="Kema G.H.J."/>
            <person name="Lawrence C."/>
            <person name="Scott J.A."/>
            <person name="Spatafora J.W."/>
            <person name="Turgeon B.G."/>
            <person name="de Wit P.J.G.M."/>
            <person name="Zhong S."/>
            <person name="Goodwin S.B."/>
            <person name="Grigoriev I.V."/>
        </authorList>
    </citation>
    <scope>NUCLEOTIDE SEQUENCE [LARGE SCALE GENOMIC DNA]</scope>
    <source>
        <strain evidence="2">28A</strain>
    </source>
</reference>
<evidence type="ECO:0000313" key="2">
    <source>
        <dbReference type="Proteomes" id="UP000016935"/>
    </source>
</evidence>
<dbReference type="RefSeq" id="XP_008027832.1">
    <property type="nucleotide sequence ID" value="XM_008029641.1"/>
</dbReference>
<sequence>MLSNELPDVACSDRVIEDRLLVGKPFLPSIINEVFDVSARSLSFSTRDAFSQQASSPATRMLETTAHSRQVLKLTCLRGL</sequence>
<dbReference type="AlphaFoldDB" id="R0IKP9"/>
<protein>
    <submittedName>
        <fullName evidence="1">Uncharacterized protein</fullName>
    </submittedName>
</protein>
<reference evidence="1 2" key="2">
    <citation type="journal article" date="2013" name="PLoS Genet.">
        <title>Comparative genome structure, secondary metabolite, and effector coding capacity across Cochliobolus pathogens.</title>
        <authorList>
            <person name="Condon B.J."/>
            <person name="Leng Y."/>
            <person name="Wu D."/>
            <person name="Bushley K.E."/>
            <person name="Ohm R.A."/>
            <person name="Otillar R."/>
            <person name="Martin J."/>
            <person name="Schackwitz W."/>
            <person name="Grimwood J."/>
            <person name="MohdZainudin N."/>
            <person name="Xue C."/>
            <person name="Wang R."/>
            <person name="Manning V.A."/>
            <person name="Dhillon B."/>
            <person name="Tu Z.J."/>
            <person name="Steffenson B.J."/>
            <person name="Salamov A."/>
            <person name="Sun H."/>
            <person name="Lowry S."/>
            <person name="LaButti K."/>
            <person name="Han J."/>
            <person name="Copeland A."/>
            <person name="Lindquist E."/>
            <person name="Barry K."/>
            <person name="Schmutz J."/>
            <person name="Baker S.E."/>
            <person name="Ciuffetti L.M."/>
            <person name="Grigoriev I.V."/>
            <person name="Zhong S."/>
            <person name="Turgeon B.G."/>
        </authorList>
    </citation>
    <scope>NUCLEOTIDE SEQUENCE [LARGE SCALE GENOMIC DNA]</scope>
    <source>
        <strain evidence="2">28A</strain>
    </source>
</reference>
<dbReference type="GeneID" id="19398991"/>
<organism evidence="1 2">
    <name type="scientific">Exserohilum turcicum (strain 28A)</name>
    <name type="common">Northern leaf blight fungus</name>
    <name type="synonym">Setosphaeria turcica</name>
    <dbReference type="NCBI Taxonomy" id="671987"/>
    <lineage>
        <taxon>Eukaryota</taxon>
        <taxon>Fungi</taxon>
        <taxon>Dikarya</taxon>
        <taxon>Ascomycota</taxon>
        <taxon>Pezizomycotina</taxon>
        <taxon>Dothideomycetes</taxon>
        <taxon>Pleosporomycetidae</taxon>
        <taxon>Pleosporales</taxon>
        <taxon>Pleosporineae</taxon>
        <taxon>Pleosporaceae</taxon>
        <taxon>Exserohilum</taxon>
    </lineage>
</organism>
<name>R0IKP9_EXST2</name>
<dbReference type="Proteomes" id="UP000016935">
    <property type="component" value="Unassembled WGS sequence"/>
</dbReference>
<accession>R0IKP9</accession>
<dbReference type="EMBL" id="KB908703">
    <property type="protein sequence ID" value="EOA85446.1"/>
    <property type="molecule type" value="Genomic_DNA"/>
</dbReference>
<evidence type="ECO:0000313" key="1">
    <source>
        <dbReference type="EMBL" id="EOA85446.1"/>
    </source>
</evidence>
<proteinExistence type="predicted"/>